<gene>
    <name evidence="2" type="ORF">JFN93_22595</name>
</gene>
<keyword evidence="1" id="KW-1133">Transmembrane helix</keyword>
<feature type="transmembrane region" description="Helical" evidence="1">
    <location>
        <begin position="12"/>
        <end position="40"/>
    </location>
</feature>
<dbReference type="EMBL" id="JAEMHM010000025">
    <property type="protein sequence ID" value="MBJ6727513.1"/>
    <property type="molecule type" value="Genomic_DNA"/>
</dbReference>
<organism evidence="2 3">
    <name type="scientific">Geomesophilobacter sediminis</name>
    <dbReference type="NCBI Taxonomy" id="2798584"/>
    <lineage>
        <taxon>Bacteria</taxon>
        <taxon>Pseudomonadati</taxon>
        <taxon>Thermodesulfobacteriota</taxon>
        <taxon>Desulfuromonadia</taxon>
        <taxon>Geobacterales</taxon>
        <taxon>Geobacteraceae</taxon>
        <taxon>Geomesophilobacter</taxon>
    </lineage>
</organism>
<feature type="transmembrane region" description="Helical" evidence="1">
    <location>
        <begin position="93"/>
        <end position="112"/>
    </location>
</feature>
<keyword evidence="1" id="KW-0472">Membrane</keyword>
<evidence type="ECO:0000256" key="1">
    <source>
        <dbReference type="SAM" id="Phobius"/>
    </source>
</evidence>
<evidence type="ECO:0008006" key="4">
    <source>
        <dbReference type="Google" id="ProtNLM"/>
    </source>
</evidence>
<comment type="caution">
    <text evidence="2">The sequence shown here is derived from an EMBL/GenBank/DDBJ whole genome shotgun (WGS) entry which is preliminary data.</text>
</comment>
<accession>A0A8J7M2N2</accession>
<proteinExistence type="predicted"/>
<dbReference type="Proteomes" id="UP000636888">
    <property type="component" value="Unassembled WGS sequence"/>
</dbReference>
<feature type="transmembrane region" description="Helical" evidence="1">
    <location>
        <begin position="46"/>
        <end position="66"/>
    </location>
</feature>
<reference evidence="2" key="1">
    <citation type="submission" date="2020-12" db="EMBL/GenBank/DDBJ databases">
        <title>Geomonas sp. Red875, isolated from river sediment.</title>
        <authorList>
            <person name="Xu Z."/>
            <person name="Zhang Z."/>
            <person name="Masuda Y."/>
            <person name="Itoh H."/>
            <person name="Senoo K."/>
        </authorList>
    </citation>
    <scope>NUCLEOTIDE SEQUENCE</scope>
    <source>
        <strain evidence="2">Red875</strain>
    </source>
</reference>
<dbReference type="AlphaFoldDB" id="A0A8J7M2N2"/>
<protein>
    <recommendedName>
        <fullName evidence="4">DUF2178 domain-containing protein</fullName>
    </recommendedName>
</protein>
<evidence type="ECO:0000313" key="3">
    <source>
        <dbReference type="Proteomes" id="UP000636888"/>
    </source>
</evidence>
<keyword evidence="1" id="KW-0812">Transmembrane</keyword>
<dbReference type="RefSeq" id="WP_199386656.1">
    <property type="nucleotide sequence ID" value="NZ_JAEMHM010000025.1"/>
</dbReference>
<evidence type="ECO:0000313" key="2">
    <source>
        <dbReference type="EMBL" id="MBJ6727513.1"/>
    </source>
</evidence>
<feature type="transmembrane region" description="Helical" evidence="1">
    <location>
        <begin position="118"/>
        <end position="138"/>
    </location>
</feature>
<name>A0A8J7M2N2_9BACT</name>
<keyword evidence="3" id="KW-1185">Reference proteome</keyword>
<sequence>MTTHKNTPDRFKLILQFIVFSLGGGLLLLLISMFGGFFAFFPHADFGRVLLSLLLISVSVNAWRFVVQWKKLRVQEESGETPDYQNPKNIKPFQVVILCVEIPLVVAGYAIYELSSKFAGQVCYGVAVVIAVLEIVYLRLYRKPNQNTQPGR</sequence>